<feature type="domain" description="THIF-type NAD/FAD binding fold" evidence="1">
    <location>
        <begin position="8"/>
        <end position="241"/>
    </location>
</feature>
<evidence type="ECO:0000259" key="1">
    <source>
        <dbReference type="Pfam" id="PF00899"/>
    </source>
</evidence>
<dbReference type="SUPFAM" id="SSF69572">
    <property type="entry name" value="Activating enzymes of the ubiquitin-like proteins"/>
    <property type="match status" value="1"/>
</dbReference>
<comment type="caution">
    <text evidence="2">The sequence shown here is derived from an EMBL/GenBank/DDBJ whole genome shotgun (WGS) entry which is preliminary data.</text>
</comment>
<dbReference type="Gene3D" id="3.40.50.720">
    <property type="entry name" value="NAD(P)-binding Rossmann-like Domain"/>
    <property type="match status" value="1"/>
</dbReference>
<keyword evidence="3" id="KW-1185">Reference proteome</keyword>
<dbReference type="InterPro" id="IPR000594">
    <property type="entry name" value="ThiF_NAD_FAD-bd"/>
</dbReference>
<evidence type="ECO:0000313" key="3">
    <source>
        <dbReference type="Proteomes" id="UP001230807"/>
    </source>
</evidence>
<keyword evidence="2" id="KW-0548">Nucleotidyltransferase</keyword>
<accession>A0ABT7MP28</accession>
<name>A0ABT7MP28_9BACL</name>
<proteinExistence type="predicted"/>
<dbReference type="CDD" id="cd00757">
    <property type="entry name" value="ThiF_MoeB_HesA_family"/>
    <property type="match status" value="1"/>
</dbReference>
<protein>
    <submittedName>
        <fullName evidence="2">ThiF family adenylyltransferase</fullName>
    </submittedName>
</protein>
<dbReference type="Proteomes" id="UP001230807">
    <property type="component" value="Unassembled WGS sequence"/>
</dbReference>
<dbReference type="GO" id="GO:0016779">
    <property type="term" value="F:nucleotidyltransferase activity"/>
    <property type="evidence" value="ECO:0007669"/>
    <property type="project" value="UniProtKB-KW"/>
</dbReference>
<dbReference type="EMBL" id="JASWER010000005">
    <property type="protein sequence ID" value="MDL5376969.1"/>
    <property type="molecule type" value="Genomic_DNA"/>
</dbReference>
<dbReference type="InterPro" id="IPR035985">
    <property type="entry name" value="Ubiquitin-activating_enz"/>
</dbReference>
<evidence type="ECO:0000313" key="2">
    <source>
        <dbReference type="EMBL" id="MDL5376969.1"/>
    </source>
</evidence>
<sequence length="336" mass="37588">MTHVPERYARQARFHGIGVEGQSELMEKRVLVVGLGALGAAVADQLVRAGVPLILVDRDYVEVTNLQRQTLYTEQDALAETPKAIAALERLRAINSDVELDARIADVSWEWLRTLSPVDLVLDATDNVDTRLLLNDFALERGIPFMFASCVGAYGMNYTIMPGEAPCLRCLMRHLPLAGQTCATAGVVAPIVQHVASRQVVETLKFLTGRLEKLERRLLIEDMWENQSQRLDVARLVDVSCPSCQTHEYPSLVSNRQQTALLCGRDVVQVRRSIEGLEPIAHQLERADIAVKRTPFTLEWRWRNHRMLLFLDGRVLVHGTDEAHVAVAIVDECLGV</sequence>
<dbReference type="RefSeq" id="WP_214834493.1">
    <property type="nucleotide sequence ID" value="NZ_CP183077.1"/>
</dbReference>
<dbReference type="Pfam" id="PF00899">
    <property type="entry name" value="ThiF"/>
    <property type="match status" value="1"/>
</dbReference>
<dbReference type="PANTHER" id="PTHR10953:SF102">
    <property type="entry name" value="ADENYLYLTRANSFERASE AND SULFURTRANSFERASE MOCS3"/>
    <property type="match status" value="1"/>
</dbReference>
<keyword evidence="2" id="KW-0808">Transferase</keyword>
<organism evidence="2 3">
    <name type="scientific">Exiguobacterium mexicanum</name>
    <dbReference type="NCBI Taxonomy" id="340146"/>
    <lineage>
        <taxon>Bacteria</taxon>
        <taxon>Bacillati</taxon>
        <taxon>Bacillota</taxon>
        <taxon>Bacilli</taxon>
        <taxon>Bacillales</taxon>
        <taxon>Bacillales Family XII. Incertae Sedis</taxon>
        <taxon>Exiguobacterium</taxon>
    </lineage>
</organism>
<reference evidence="2 3" key="1">
    <citation type="submission" date="2023-06" db="EMBL/GenBank/DDBJ databases">
        <title>Influencing factors and mechanism of Cr(VI) reduction by facultative anaerobic Exiguobacterium sp. PY14.</title>
        <authorList>
            <person name="Zou L."/>
        </authorList>
    </citation>
    <scope>NUCLEOTIDE SEQUENCE [LARGE SCALE GENOMIC DNA]</scope>
    <source>
        <strain evidence="2 3">PY14</strain>
    </source>
</reference>
<dbReference type="InterPro" id="IPR045886">
    <property type="entry name" value="ThiF/MoeB/HesA"/>
</dbReference>
<gene>
    <name evidence="2" type="ORF">QR695_08095</name>
</gene>
<dbReference type="PANTHER" id="PTHR10953">
    <property type="entry name" value="UBIQUITIN-ACTIVATING ENZYME E1"/>
    <property type="match status" value="1"/>
</dbReference>